<comment type="caution">
    <text evidence="2">The sequence shown here is derived from an EMBL/GenBank/DDBJ whole genome shotgun (WGS) entry which is preliminary data.</text>
</comment>
<sequence>MKKSTYDERRELGAFLSVRRAQLRPNEFGLPGGTRRTPGLRREEVAVLAGVSVSWYTWLEQGRDIQVSDNALGRISRVLRLNDIETAYLSSLSSRAAPQVKSSKKLSDGLRMLVDAMNPIPAYVRNPQLDILAWNSAMADLLVDYGSLEPFERNLLRLLFLYSPYRTLILDWEQMARGMISAFRTARAKAHDKTPFDRLVAELIDLSDEFREWWPDTQVRGFNEGSNRLMHPTKGLTEFIYIALTPAGRPDLSLVSYVLQSSAYDSRS</sequence>
<keyword evidence="3" id="KW-1185">Reference proteome</keyword>
<organism evidence="2 3">
    <name type="scientific">Dyella halodurans</name>
    <dbReference type="NCBI Taxonomy" id="1920171"/>
    <lineage>
        <taxon>Bacteria</taxon>
        <taxon>Pseudomonadati</taxon>
        <taxon>Pseudomonadota</taxon>
        <taxon>Gammaproteobacteria</taxon>
        <taxon>Lysobacterales</taxon>
        <taxon>Rhodanobacteraceae</taxon>
        <taxon>Dyella</taxon>
    </lineage>
</organism>
<dbReference type="SMART" id="SM00530">
    <property type="entry name" value="HTH_XRE"/>
    <property type="match status" value="1"/>
</dbReference>
<dbReference type="Gene3D" id="3.30.450.180">
    <property type="match status" value="1"/>
</dbReference>
<dbReference type="InterPro" id="IPR010982">
    <property type="entry name" value="Lambda_DNA-bd_dom_sf"/>
</dbReference>
<dbReference type="Gene3D" id="1.10.260.40">
    <property type="entry name" value="lambda repressor-like DNA-binding domains"/>
    <property type="match status" value="1"/>
</dbReference>
<reference evidence="3" key="1">
    <citation type="journal article" date="2019" name="Int. J. Syst. Evol. Microbiol.">
        <title>The Global Catalogue of Microorganisms (GCM) 10K type strain sequencing project: providing services to taxonomists for standard genome sequencing and annotation.</title>
        <authorList>
            <consortium name="The Broad Institute Genomics Platform"/>
            <consortium name="The Broad Institute Genome Sequencing Center for Infectious Disease"/>
            <person name="Wu L."/>
            <person name="Ma J."/>
        </authorList>
    </citation>
    <scope>NUCLEOTIDE SEQUENCE [LARGE SCALE GENOMIC DNA]</scope>
    <source>
        <strain evidence="3">CCM 4481</strain>
    </source>
</reference>
<evidence type="ECO:0000313" key="2">
    <source>
        <dbReference type="EMBL" id="MFC4526280.1"/>
    </source>
</evidence>
<dbReference type="PANTHER" id="PTHR35010">
    <property type="entry name" value="BLL4672 PROTEIN-RELATED"/>
    <property type="match status" value="1"/>
</dbReference>
<dbReference type="Pfam" id="PF13560">
    <property type="entry name" value="HTH_31"/>
    <property type="match status" value="1"/>
</dbReference>
<dbReference type="RefSeq" id="WP_266150893.1">
    <property type="nucleotide sequence ID" value="NZ_CP064028.1"/>
</dbReference>
<dbReference type="PANTHER" id="PTHR35010:SF2">
    <property type="entry name" value="BLL4672 PROTEIN"/>
    <property type="match status" value="1"/>
</dbReference>
<dbReference type="Proteomes" id="UP001595961">
    <property type="component" value="Unassembled WGS sequence"/>
</dbReference>
<accession>A0ABV9BZV1</accession>
<dbReference type="EMBL" id="JBHSGA010000011">
    <property type="protein sequence ID" value="MFC4526280.1"/>
    <property type="molecule type" value="Genomic_DNA"/>
</dbReference>
<evidence type="ECO:0000259" key="1">
    <source>
        <dbReference type="SMART" id="SM00530"/>
    </source>
</evidence>
<proteinExistence type="predicted"/>
<name>A0ABV9BZV1_9GAMM</name>
<dbReference type="SUPFAM" id="SSF47413">
    <property type="entry name" value="lambda repressor-like DNA-binding domains"/>
    <property type="match status" value="1"/>
</dbReference>
<gene>
    <name evidence="2" type="ORF">ACFO5W_06475</name>
</gene>
<protein>
    <submittedName>
        <fullName evidence="2">Helix-turn-helix transcriptional regulator</fullName>
    </submittedName>
</protein>
<dbReference type="CDD" id="cd00093">
    <property type="entry name" value="HTH_XRE"/>
    <property type="match status" value="1"/>
</dbReference>
<dbReference type="InterPro" id="IPR041413">
    <property type="entry name" value="MLTR_LBD"/>
</dbReference>
<dbReference type="Pfam" id="PF17765">
    <property type="entry name" value="MLTR_LBD"/>
    <property type="match status" value="1"/>
</dbReference>
<evidence type="ECO:0000313" key="3">
    <source>
        <dbReference type="Proteomes" id="UP001595961"/>
    </source>
</evidence>
<dbReference type="InterPro" id="IPR001387">
    <property type="entry name" value="Cro/C1-type_HTH"/>
</dbReference>
<feature type="domain" description="HTH cro/C1-type" evidence="1">
    <location>
        <begin position="15"/>
        <end position="86"/>
    </location>
</feature>